<dbReference type="InterPro" id="IPR011050">
    <property type="entry name" value="Pectin_lyase_fold/virulence"/>
</dbReference>
<dbReference type="AlphaFoldDB" id="A0A1R1I7N9"/>
<dbReference type="SMART" id="SM00912">
    <property type="entry name" value="Haemagg_act"/>
    <property type="match status" value="1"/>
</dbReference>
<evidence type="ECO:0000256" key="2">
    <source>
        <dbReference type="ARBA" id="ARBA00022525"/>
    </source>
</evidence>
<proteinExistence type="predicted"/>
<feature type="domain" description="Filamentous haemagglutinin FhaB/tRNA nuclease CdiA-like TPS" evidence="5">
    <location>
        <begin position="71"/>
        <end position="182"/>
    </location>
</feature>
<dbReference type="SUPFAM" id="SSF51126">
    <property type="entry name" value="Pectin lyase-like"/>
    <property type="match status" value="1"/>
</dbReference>
<dbReference type="STRING" id="418702.BJN45_06145"/>
<dbReference type="Pfam" id="PF05860">
    <property type="entry name" value="TPS"/>
    <property type="match status" value="1"/>
</dbReference>
<reference evidence="6 7" key="1">
    <citation type="submission" date="2016-10" db="EMBL/GenBank/DDBJ databases">
        <title>Alkaliphiles isolated from bioreactors.</title>
        <authorList>
            <person name="Salah Z."/>
            <person name="Rout S.P."/>
            <person name="Humphreys P.N."/>
        </authorList>
    </citation>
    <scope>NUCLEOTIDE SEQUENCE [LARGE SCALE GENOMIC DNA]</scope>
    <source>
        <strain evidence="6 7">ZS02</strain>
    </source>
</reference>
<sequence>MKSNGSMNRIFRVIWNAAKASWQAVSEVASGQGKGTSGKAARLARRGLTLSSFAAGTMLVLALPVQAAPAADALPTGGVVTDGAATISSSGSRMDINQTTQRTAIDWQTFNIGSAAHVHFEQPAGGVALNRVLDTNASQIYGRLTATGQVFLVNPNGVLFAPGAQVDVGGLVASTLNIGNADFMAGNYKFEGTSSNAIINQGNITAAPGGTIALIAAKITNDGTLTANGGNVLLGAGSKVTLDMGGPVKLQIENDALETLIQNGGVIKADGGVVWLTSQAANNLASSVINNTGLIEAQTLTTGEKGEIILFAHDGQMNIGGTLKAEGGFIETSGKEFAVMPGATVIAADWLIDPVDIEISTANGLVGAIETALGTTNVTISTAGGNTPDTAAGESGTEGNITVSDDVTWVTDKTLTLRADNNISVNANINHGHASVGGVIFLYGQATGDGGNSTYTATGTVTSPSVQWRKGSDANSTRYAIVGGNFFLGNKYIELGMCGSSAAAIANCTSGGSQSGKFGTSNVPSLFFGRSSGSGIGMVGDADGFGVGADLRVDYFLPGTPAEQFSSFFTGASGTATNFATAANSGTFAFEALGADGTITLKYSAVQESKLKIEQAIALKPDELEFTNTVTLTNVDAASLDGVRFARSFDPDNTVDKDGGGGFSNTQKIELTLAAGDAANVVSATSAASGAYYTASGNKTAKILYSSSDASTQVGHGGAFFSGSDMNAMVTAANALSKGNSATADAGIGIIYNAGTMAAGASKSFTYKTILDNRDIATILGTAATTTTTTNTIPQDTAISSVQSTVLPPVVNTTVPSNLVSPVAPPPTVVLSNQGTLPVFDVNGGLAFVQVSGPTAGNGTTLTTGLGGGTTDSGSGNSQGGSGNGAGGQGNGLPGSADSGGRDPFGFMRVFVVNGGLNLPDVALGALGQNRQNDANQ</sequence>
<dbReference type="PANTHER" id="PTHR12338">
    <property type="entry name" value="AUTOTRANSPORTER"/>
    <property type="match status" value="1"/>
</dbReference>
<dbReference type="OrthoDB" id="218680at2"/>
<dbReference type="InterPro" id="IPR012334">
    <property type="entry name" value="Pectin_lyas_fold"/>
</dbReference>
<keyword evidence="3" id="KW-0732">Signal</keyword>
<dbReference type="Proteomes" id="UP000187526">
    <property type="component" value="Unassembled WGS sequence"/>
</dbReference>
<name>A0A1R1I7N9_9RHOO</name>
<feature type="compositionally biased region" description="Gly residues" evidence="4">
    <location>
        <begin position="865"/>
        <end position="893"/>
    </location>
</feature>
<evidence type="ECO:0000259" key="5">
    <source>
        <dbReference type="SMART" id="SM00912"/>
    </source>
</evidence>
<comment type="subcellular location">
    <subcellularLocation>
        <location evidence="1">Secreted</location>
    </subcellularLocation>
</comment>
<keyword evidence="7" id="KW-1185">Reference proteome</keyword>
<dbReference type="EMBL" id="MTHD01000002">
    <property type="protein sequence ID" value="OMG54762.1"/>
    <property type="molecule type" value="Genomic_DNA"/>
</dbReference>
<dbReference type="RefSeq" id="WP_076093126.1">
    <property type="nucleotide sequence ID" value="NZ_MTHD01000002.1"/>
</dbReference>
<dbReference type="InterPro" id="IPR024973">
    <property type="entry name" value="ESPR"/>
</dbReference>
<accession>A0A1R1I7N9</accession>
<dbReference type="InterPro" id="IPR008638">
    <property type="entry name" value="FhaB/CdiA-like_TPS"/>
</dbReference>
<keyword evidence="2" id="KW-0964">Secreted</keyword>
<dbReference type="PANTHER" id="PTHR12338:SF8">
    <property type="entry name" value="HEME_HEMOPEXIN-BINDING PROTEIN"/>
    <property type="match status" value="1"/>
</dbReference>
<dbReference type="GO" id="GO:0005576">
    <property type="term" value="C:extracellular region"/>
    <property type="evidence" value="ECO:0007669"/>
    <property type="project" value="UniProtKB-SubCell"/>
</dbReference>
<dbReference type="Pfam" id="PF13018">
    <property type="entry name" value="ESPR"/>
    <property type="match status" value="1"/>
</dbReference>
<feature type="region of interest" description="Disordered" evidence="4">
    <location>
        <begin position="857"/>
        <end position="901"/>
    </location>
</feature>
<dbReference type="InterPro" id="IPR050909">
    <property type="entry name" value="Bact_Autotransporter_VF"/>
</dbReference>
<evidence type="ECO:0000313" key="7">
    <source>
        <dbReference type="Proteomes" id="UP000187526"/>
    </source>
</evidence>
<dbReference type="Gene3D" id="2.160.20.10">
    <property type="entry name" value="Single-stranded right-handed beta-helix, Pectin lyase-like"/>
    <property type="match status" value="1"/>
</dbReference>
<evidence type="ECO:0000256" key="1">
    <source>
        <dbReference type="ARBA" id="ARBA00004613"/>
    </source>
</evidence>
<evidence type="ECO:0000256" key="4">
    <source>
        <dbReference type="SAM" id="MobiDB-lite"/>
    </source>
</evidence>
<organism evidence="6 7">
    <name type="scientific">Azonexus hydrophilus</name>
    <dbReference type="NCBI Taxonomy" id="418702"/>
    <lineage>
        <taxon>Bacteria</taxon>
        <taxon>Pseudomonadati</taxon>
        <taxon>Pseudomonadota</taxon>
        <taxon>Betaproteobacteria</taxon>
        <taxon>Rhodocyclales</taxon>
        <taxon>Azonexaceae</taxon>
        <taxon>Azonexus</taxon>
    </lineage>
</organism>
<gene>
    <name evidence="6" type="ORF">BJN45_06145</name>
</gene>
<protein>
    <recommendedName>
        <fullName evidence="5">Filamentous haemagglutinin FhaB/tRNA nuclease CdiA-like TPS domain-containing protein</fullName>
    </recommendedName>
</protein>
<comment type="caution">
    <text evidence="6">The sequence shown here is derived from an EMBL/GenBank/DDBJ whole genome shotgun (WGS) entry which is preliminary data.</text>
</comment>
<dbReference type="NCBIfam" id="TIGR01901">
    <property type="entry name" value="adhes_NPXG"/>
    <property type="match status" value="1"/>
</dbReference>
<evidence type="ECO:0000256" key="3">
    <source>
        <dbReference type="ARBA" id="ARBA00022729"/>
    </source>
</evidence>
<evidence type="ECO:0000313" key="6">
    <source>
        <dbReference type="EMBL" id="OMG54762.1"/>
    </source>
</evidence>